<dbReference type="Gene3D" id="3.30.70.270">
    <property type="match status" value="1"/>
</dbReference>
<keyword evidence="5" id="KW-1185">Reference proteome</keyword>
<dbReference type="InterPro" id="IPR043128">
    <property type="entry name" value="Rev_trsase/Diguanyl_cyclase"/>
</dbReference>
<dbReference type="Gene3D" id="3.30.450.20">
    <property type="entry name" value="PAS domain"/>
    <property type="match status" value="2"/>
</dbReference>
<evidence type="ECO:0000259" key="3">
    <source>
        <dbReference type="PROSITE" id="PS50887"/>
    </source>
</evidence>
<feature type="domain" description="PAS" evidence="1">
    <location>
        <begin position="132"/>
        <end position="202"/>
    </location>
</feature>
<dbReference type="SMART" id="SM00091">
    <property type="entry name" value="PAS"/>
    <property type="match status" value="2"/>
</dbReference>
<dbReference type="PROSITE" id="PS50113">
    <property type="entry name" value="PAC"/>
    <property type="match status" value="1"/>
</dbReference>
<reference evidence="4" key="1">
    <citation type="submission" date="2022-12" db="EMBL/GenBank/DDBJ databases">
        <authorList>
            <person name="Krivoruchko A.V."/>
            <person name="Elkin A."/>
        </authorList>
    </citation>
    <scope>NUCLEOTIDE SEQUENCE</scope>
    <source>
        <strain evidence="4">IEGM 1391</strain>
    </source>
</reference>
<dbReference type="Pfam" id="PF08448">
    <property type="entry name" value="PAS_4"/>
    <property type="match status" value="1"/>
</dbReference>
<dbReference type="SMART" id="SM00086">
    <property type="entry name" value="PAC"/>
    <property type="match status" value="2"/>
</dbReference>
<organism evidence="4 5">
    <name type="scientific">Rhodococcus ruber</name>
    <dbReference type="NCBI Taxonomy" id="1830"/>
    <lineage>
        <taxon>Bacteria</taxon>
        <taxon>Bacillati</taxon>
        <taxon>Actinomycetota</taxon>
        <taxon>Actinomycetes</taxon>
        <taxon>Mycobacteriales</taxon>
        <taxon>Nocardiaceae</taxon>
        <taxon>Rhodococcus</taxon>
    </lineage>
</organism>
<dbReference type="CDD" id="cd00130">
    <property type="entry name" value="PAS"/>
    <property type="match status" value="2"/>
</dbReference>
<gene>
    <name evidence="4" type="ORF">O4220_05745</name>
</gene>
<dbReference type="SUPFAM" id="SSF55073">
    <property type="entry name" value="Nucleotide cyclase"/>
    <property type="match status" value="1"/>
</dbReference>
<feature type="domain" description="PAS" evidence="1">
    <location>
        <begin position="8"/>
        <end position="59"/>
    </location>
</feature>
<dbReference type="SMART" id="SM00267">
    <property type="entry name" value="GGDEF"/>
    <property type="match status" value="1"/>
</dbReference>
<evidence type="ECO:0000259" key="2">
    <source>
        <dbReference type="PROSITE" id="PS50113"/>
    </source>
</evidence>
<feature type="domain" description="GGDEF" evidence="3">
    <location>
        <begin position="287"/>
        <end position="408"/>
    </location>
</feature>
<accession>A0ABT4MBC4</accession>
<dbReference type="Proteomes" id="UP001081071">
    <property type="component" value="Unassembled WGS sequence"/>
</dbReference>
<name>A0ABT4MBC4_9NOCA</name>
<dbReference type="PANTHER" id="PTHR44757:SF2">
    <property type="entry name" value="BIOFILM ARCHITECTURE MAINTENANCE PROTEIN MBAA"/>
    <property type="match status" value="1"/>
</dbReference>
<evidence type="ECO:0000259" key="1">
    <source>
        <dbReference type="PROSITE" id="PS50112"/>
    </source>
</evidence>
<dbReference type="InterPro" id="IPR013655">
    <property type="entry name" value="PAS_fold_3"/>
</dbReference>
<proteinExistence type="predicted"/>
<dbReference type="InterPro" id="IPR052155">
    <property type="entry name" value="Biofilm_reg_signaling"/>
</dbReference>
<dbReference type="Pfam" id="PF08447">
    <property type="entry name" value="PAS_3"/>
    <property type="match status" value="1"/>
</dbReference>
<dbReference type="InterPro" id="IPR013656">
    <property type="entry name" value="PAS_4"/>
</dbReference>
<dbReference type="InterPro" id="IPR001610">
    <property type="entry name" value="PAC"/>
</dbReference>
<dbReference type="Pfam" id="PF00990">
    <property type="entry name" value="GGDEF"/>
    <property type="match status" value="1"/>
</dbReference>
<dbReference type="InterPro" id="IPR000160">
    <property type="entry name" value="GGDEF_dom"/>
</dbReference>
<dbReference type="InterPro" id="IPR000014">
    <property type="entry name" value="PAS"/>
</dbReference>
<dbReference type="PROSITE" id="PS50887">
    <property type="entry name" value="GGDEF"/>
    <property type="match status" value="1"/>
</dbReference>
<dbReference type="CDD" id="cd01949">
    <property type="entry name" value="GGDEF"/>
    <property type="match status" value="1"/>
</dbReference>
<dbReference type="NCBIfam" id="TIGR00229">
    <property type="entry name" value="sensory_box"/>
    <property type="match status" value="2"/>
</dbReference>
<dbReference type="InterPro" id="IPR035965">
    <property type="entry name" value="PAS-like_dom_sf"/>
</dbReference>
<sequence>MTVTRNSSNEVMRRAVDQLPSMIGYWDSSLRNVFANRIYAAYFGIEPADLVGKHISELLGETLYQLNLPYITGALAGEQQQFDRTLIDVNGAVRVTQATYVPDVVDGVVVGFTALVVDVSARAEIERERDRAMRLFRITMENAPIGKAVMTDDGRWLQVNKALCELLGYTAEELQQKTFRDITHPDDIPLADEHLKGLADGTLTNVASEKRYIRKDGATIWVQRNATVVRDAEAGDVIIAQIQDITARKVAEATLERQLLIDDLTSLGNRRRLMSELNSLRDLSSDRPVGMLFVDVDAFKSINDRFGHAVGDRVLAAIGRRILDNVRAQDTACRIGGDEFVALLHSAKSAEGVERLADRVRSLLAGPYDIDGTDIPVSVSVGWSWEPTTDPDHLLRIADERMYSSKRA</sequence>
<evidence type="ECO:0000313" key="5">
    <source>
        <dbReference type="Proteomes" id="UP001081071"/>
    </source>
</evidence>
<protein>
    <submittedName>
        <fullName evidence="4">PAS domain S-box protein</fullName>
    </submittedName>
</protein>
<dbReference type="InterPro" id="IPR029787">
    <property type="entry name" value="Nucleotide_cyclase"/>
</dbReference>
<dbReference type="PROSITE" id="PS50112">
    <property type="entry name" value="PAS"/>
    <property type="match status" value="2"/>
</dbReference>
<evidence type="ECO:0000313" key="4">
    <source>
        <dbReference type="EMBL" id="MCZ4518014.1"/>
    </source>
</evidence>
<dbReference type="NCBIfam" id="TIGR00254">
    <property type="entry name" value="GGDEF"/>
    <property type="match status" value="1"/>
</dbReference>
<dbReference type="RefSeq" id="WP_269602696.1">
    <property type="nucleotide sequence ID" value="NZ_JAPWIJ010000002.1"/>
</dbReference>
<dbReference type="SUPFAM" id="SSF55785">
    <property type="entry name" value="PYP-like sensor domain (PAS domain)"/>
    <property type="match status" value="2"/>
</dbReference>
<comment type="caution">
    <text evidence="4">The sequence shown here is derived from an EMBL/GenBank/DDBJ whole genome shotgun (WGS) entry which is preliminary data.</text>
</comment>
<dbReference type="EMBL" id="JAPWIJ010000002">
    <property type="protein sequence ID" value="MCZ4518014.1"/>
    <property type="molecule type" value="Genomic_DNA"/>
</dbReference>
<dbReference type="PANTHER" id="PTHR44757">
    <property type="entry name" value="DIGUANYLATE CYCLASE DGCP"/>
    <property type="match status" value="1"/>
</dbReference>
<feature type="domain" description="PAC" evidence="2">
    <location>
        <begin position="206"/>
        <end position="257"/>
    </location>
</feature>
<dbReference type="InterPro" id="IPR000700">
    <property type="entry name" value="PAS-assoc_C"/>
</dbReference>